<name>A0A518BNJ2_9BACT</name>
<organism evidence="3 4">
    <name type="scientific">Engelhardtia mirabilis</name>
    <dbReference type="NCBI Taxonomy" id="2528011"/>
    <lineage>
        <taxon>Bacteria</taxon>
        <taxon>Pseudomonadati</taxon>
        <taxon>Planctomycetota</taxon>
        <taxon>Planctomycetia</taxon>
        <taxon>Planctomycetia incertae sedis</taxon>
        <taxon>Engelhardtia</taxon>
    </lineage>
</organism>
<proteinExistence type="predicted"/>
<evidence type="ECO:0000313" key="3">
    <source>
        <dbReference type="EMBL" id="QDU68545.1"/>
    </source>
</evidence>
<feature type="domain" description="PilZ" evidence="2">
    <location>
        <begin position="36"/>
        <end position="126"/>
    </location>
</feature>
<dbReference type="KEGG" id="pbap:Pla133_36430"/>
<reference evidence="3 4" key="1">
    <citation type="submission" date="2019-02" db="EMBL/GenBank/DDBJ databases">
        <title>Deep-cultivation of Planctomycetes and their phenomic and genomic characterization uncovers novel biology.</title>
        <authorList>
            <person name="Wiegand S."/>
            <person name="Jogler M."/>
            <person name="Boedeker C."/>
            <person name="Pinto D."/>
            <person name="Vollmers J."/>
            <person name="Rivas-Marin E."/>
            <person name="Kohn T."/>
            <person name="Peeters S.H."/>
            <person name="Heuer A."/>
            <person name="Rast P."/>
            <person name="Oberbeckmann S."/>
            <person name="Bunk B."/>
            <person name="Jeske O."/>
            <person name="Meyerdierks A."/>
            <person name="Storesund J.E."/>
            <person name="Kallscheuer N."/>
            <person name="Luecker S."/>
            <person name="Lage O.M."/>
            <person name="Pohl T."/>
            <person name="Merkel B.J."/>
            <person name="Hornburger P."/>
            <person name="Mueller R.-W."/>
            <person name="Bruemmer F."/>
            <person name="Labrenz M."/>
            <person name="Spormann A.M."/>
            <person name="Op den Camp H."/>
            <person name="Overmann J."/>
            <person name="Amann R."/>
            <person name="Jetten M.S.M."/>
            <person name="Mascher T."/>
            <person name="Medema M.H."/>
            <person name="Devos D.P."/>
            <person name="Kaster A.-K."/>
            <person name="Ovreas L."/>
            <person name="Rohde M."/>
            <person name="Galperin M.Y."/>
            <person name="Jogler C."/>
        </authorList>
    </citation>
    <scope>NUCLEOTIDE SEQUENCE [LARGE SCALE GENOMIC DNA]</scope>
    <source>
        <strain evidence="3 4">Pla133</strain>
    </source>
</reference>
<keyword evidence="4" id="KW-1185">Reference proteome</keyword>
<feature type="region of interest" description="Disordered" evidence="1">
    <location>
        <begin position="1"/>
        <end position="21"/>
    </location>
</feature>
<evidence type="ECO:0000256" key="1">
    <source>
        <dbReference type="SAM" id="MobiDB-lite"/>
    </source>
</evidence>
<dbReference type="GO" id="GO:0035438">
    <property type="term" value="F:cyclic-di-GMP binding"/>
    <property type="evidence" value="ECO:0007669"/>
    <property type="project" value="InterPro"/>
</dbReference>
<dbReference type="AlphaFoldDB" id="A0A518BNJ2"/>
<dbReference type="Gene3D" id="2.40.10.220">
    <property type="entry name" value="predicted glycosyltransferase like domains"/>
    <property type="match status" value="1"/>
</dbReference>
<evidence type="ECO:0000313" key="4">
    <source>
        <dbReference type="Proteomes" id="UP000316921"/>
    </source>
</evidence>
<dbReference type="Proteomes" id="UP000316921">
    <property type="component" value="Chromosome"/>
</dbReference>
<dbReference type="RefSeq" id="WP_145067640.1">
    <property type="nucleotide sequence ID" value="NZ_CP036287.1"/>
</dbReference>
<accession>A0A518BNJ2</accession>
<protein>
    <submittedName>
        <fullName evidence="3">PilZ domain protein</fullName>
    </submittedName>
</protein>
<sequence>MSLPRRKTLKPDRAEGELLNELSRQTQAEISKLRGQERQELRLDAELRPANLSAGVHTIAQGRTLDVSPGGCRMRLSAPPTVGDVYTVHLSMDGRALPRVHALCLRTALVGDAEVEAAFQFLSPLEDSELFAKRSPGSDDLLG</sequence>
<dbReference type="EMBL" id="CP036287">
    <property type="protein sequence ID" value="QDU68545.1"/>
    <property type="molecule type" value="Genomic_DNA"/>
</dbReference>
<dbReference type="Pfam" id="PF07238">
    <property type="entry name" value="PilZ"/>
    <property type="match status" value="1"/>
</dbReference>
<dbReference type="InterPro" id="IPR009875">
    <property type="entry name" value="PilZ_domain"/>
</dbReference>
<gene>
    <name evidence="3" type="ORF">Pla133_36430</name>
</gene>
<evidence type="ECO:0000259" key="2">
    <source>
        <dbReference type="Pfam" id="PF07238"/>
    </source>
</evidence>